<dbReference type="InterPro" id="IPR038076">
    <property type="entry name" value="MgtE_N_sf"/>
</dbReference>
<dbReference type="HOGENOM" id="CLU_1309581_0_0_9"/>
<evidence type="ECO:0000313" key="5">
    <source>
        <dbReference type="Proteomes" id="UP000000378"/>
    </source>
</evidence>
<reference evidence="4 5" key="2">
    <citation type="journal article" date="2010" name="Stand. Genomic Sci.">
        <title>Complete genome sequence of Syntrophothermus lipocalidus type strain (TGB-C1).</title>
        <authorList>
            <person name="Djao O.D."/>
            <person name="Zhang X."/>
            <person name="Lucas S."/>
            <person name="Lapidus A."/>
            <person name="Del Rio T.G."/>
            <person name="Nolan M."/>
            <person name="Tice H."/>
            <person name="Cheng J.F."/>
            <person name="Han C."/>
            <person name="Tapia R."/>
            <person name="Goodwin L."/>
            <person name="Pitluck S."/>
            <person name="Liolios K."/>
            <person name="Ivanova N."/>
            <person name="Mavromatis K."/>
            <person name="Mikhailova N."/>
            <person name="Ovchinnikova G."/>
            <person name="Pati A."/>
            <person name="Brambilla E."/>
            <person name="Chen A."/>
            <person name="Palaniappan K."/>
            <person name="Land M."/>
            <person name="Hauser L."/>
            <person name="Chang Y.J."/>
            <person name="Jeffries C.D."/>
            <person name="Rohde M."/>
            <person name="Sikorski J."/>
            <person name="Spring S."/>
            <person name="Goker M."/>
            <person name="Detter J.C."/>
            <person name="Woyke T."/>
            <person name="Bristow J."/>
            <person name="Eisen J.A."/>
            <person name="Markowitz V."/>
            <person name="Hugenholtz P."/>
            <person name="Kyrpides N.C."/>
            <person name="Klenk H.P."/>
        </authorList>
    </citation>
    <scope>NUCLEOTIDE SEQUENCE [LARGE SCALE GENOMIC DNA]</scope>
    <source>
        <strain evidence="5">DSM 12680 / TGB-C1</strain>
    </source>
</reference>
<keyword evidence="2" id="KW-0812">Transmembrane</keyword>
<dbReference type="RefSeq" id="WP_013175139.1">
    <property type="nucleotide sequence ID" value="NC_014220.1"/>
</dbReference>
<name>D7CM02_SYNLT</name>
<dbReference type="Pfam" id="PF03448">
    <property type="entry name" value="MgtE_N"/>
    <property type="match status" value="1"/>
</dbReference>
<accession>D7CM02</accession>
<sequence length="210" mass="23374">MRGRVQRDPFPGFSWVGVKQRVSISRKVLLLVISLALLAGAWCSLIYLGVLSAPAFFKDIPVVNRLVDTSDVTTSKSSPVEQEKRQLLERIKSLQGKMTKLEQQVREKETELQQAKSTLARVNKQVEELKNANLTSQGQDEVFKELAGYYSSIKPKDSAKVFEQLDDETVIGILQHMDSEQVGKILAAMSPERAALITKKMLAVETPGTT</sequence>
<evidence type="ECO:0000256" key="1">
    <source>
        <dbReference type="SAM" id="Coils"/>
    </source>
</evidence>
<dbReference type="SUPFAM" id="SSF158791">
    <property type="entry name" value="MgtE N-terminal domain-like"/>
    <property type="match status" value="1"/>
</dbReference>
<protein>
    <submittedName>
        <fullName evidence="4">MgtE intracellular region</fullName>
    </submittedName>
</protein>
<keyword evidence="2" id="KW-1133">Transmembrane helix</keyword>
<reference evidence="5" key="1">
    <citation type="journal article" date="2010" name="Stand. Genomic Sci.">
        <title>Complete genome sequence of Syntrophothermus lipocalidus type strain (TGB-C1T).</title>
        <authorList>
            <consortium name="US DOE Joint Genome Institute (JGI-PGF)"/>
            <person name="Djao O."/>
            <person name="Zhang X."/>
            <person name="Lucas S."/>
            <person name="Lapidus A."/>
            <person name="Glavina Del Rio T."/>
            <person name="Nolan M."/>
            <person name="Tice H."/>
            <person name="Cheng J."/>
            <person name="Han C."/>
            <person name="Tapia R."/>
            <person name="Goodwin L."/>
            <person name="Pitluck S."/>
            <person name="Liolios K."/>
            <person name="Ivanova N."/>
            <person name="Mavromatis K."/>
            <person name="Mikhailova N."/>
            <person name="Ovchinnikova G."/>
            <person name="Pati A."/>
            <person name="Brambilla E."/>
            <person name="Chen A."/>
            <person name="Palaniappan K."/>
            <person name="Land M."/>
            <person name="Hauser L."/>
            <person name="Chang Y."/>
            <person name="Jeffries C."/>
            <person name="Rohde M."/>
            <person name="Sikorski J."/>
            <person name="Spring S."/>
            <person name="Goker M."/>
            <person name="Detter J."/>
            <person name="Woyke T."/>
            <person name="Bristow J."/>
            <person name="Eisen J."/>
            <person name="Markowitz V."/>
            <person name="Hugenholtz P."/>
            <person name="Kyrpides N."/>
            <person name="Klenk H."/>
        </authorList>
    </citation>
    <scope>NUCLEOTIDE SEQUENCE [LARGE SCALE GENOMIC DNA]</scope>
    <source>
        <strain evidence="5">DSM 12680 / TGB-C1</strain>
    </source>
</reference>
<dbReference type="InterPro" id="IPR006668">
    <property type="entry name" value="Mg_transptr_MgtE_intracell_dom"/>
</dbReference>
<feature type="domain" description="Magnesium transporter MgtE intracellular" evidence="3">
    <location>
        <begin position="146"/>
        <end position="201"/>
    </location>
</feature>
<feature type="transmembrane region" description="Helical" evidence="2">
    <location>
        <begin position="28"/>
        <end position="50"/>
    </location>
</feature>
<evidence type="ECO:0000256" key="2">
    <source>
        <dbReference type="SAM" id="Phobius"/>
    </source>
</evidence>
<evidence type="ECO:0000313" key="4">
    <source>
        <dbReference type="EMBL" id="ADI01737.1"/>
    </source>
</evidence>
<dbReference type="EMBL" id="CP002048">
    <property type="protein sequence ID" value="ADI01737.1"/>
    <property type="molecule type" value="Genomic_DNA"/>
</dbReference>
<dbReference type="AlphaFoldDB" id="D7CM02"/>
<dbReference type="eggNOG" id="COG3334">
    <property type="taxonomic scope" value="Bacteria"/>
</dbReference>
<gene>
    <name evidence="4" type="ordered locus">Slip_0958</name>
</gene>
<keyword evidence="2" id="KW-0472">Membrane</keyword>
<organism evidence="4 5">
    <name type="scientific">Syntrophothermus lipocalidus (strain DSM 12680 / TGB-C1)</name>
    <dbReference type="NCBI Taxonomy" id="643648"/>
    <lineage>
        <taxon>Bacteria</taxon>
        <taxon>Bacillati</taxon>
        <taxon>Bacillota</taxon>
        <taxon>Clostridia</taxon>
        <taxon>Eubacteriales</taxon>
        <taxon>Syntrophomonadaceae</taxon>
        <taxon>Syntrophothermus</taxon>
    </lineage>
</organism>
<evidence type="ECO:0000259" key="3">
    <source>
        <dbReference type="Pfam" id="PF03448"/>
    </source>
</evidence>
<keyword evidence="5" id="KW-1185">Reference proteome</keyword>
<dbReference type="OrthoDB" id="2080830at2"/>
<dbReference type="Proteomes" id="UP000000378">
    <property type="component" value="Chromosome"/>
</dbReference>
<feature type="coiled-coil region" evidence="1">
    <location>
        <begin position="84"/>
        <end position="139"/>
    </location>
</feature>
<proteinExistence type="predicted"/>
<dbReference type="KEGG" id="slp:Slip_0958"/>
<keyword evidence="1" id="KW-0175">Coiled coil</keyword>
<dbReference type="STRING" id="643648.Slip_0958"/>
<dbReference type="Gene3D" id="1.25.60.10">
    <property type="entry name" value="MgtE N-terminal domain-like"/>
    <property type="match status" value="1"/>
</dbReference>